<dbReference type="PANTHER" id="PTHR10127:SF891">
    <property type="entry name" value="ZINC METALLOPROTEINASE NAS-29"/>
    <property type="match status" value="1"/>
</dbReference>
<evidence type="ECO:0000256" key="1">
    <source>
        <dbReference type="ARBA" id="ARBA00023157"/>
    </source>
</evidence>
<keyword evidence="2 3" id="KW-0862">Zinc</keyword>
<dbReference type="PRINTS" id="PR00480">
    <property type="entry name" value="ASTACIN"/>
</dbReference>
<keyword evidence="1" id="KW-1015">Disulfide bond</keyword>
<dbReference type="STRING" id="6290.A0A0N4XAA1"/>
<dbReference type="WBParaSite" id="HPLM_0002129601-mRNA-1">
    <property type="protein sequence ID" value="HPLM_0002129601-mRNA-1"/>
    <property type="gene ID" value="HPLM_0002129601"/>
</dbReference>
<dbReference type="EC" id="3.4.24.-" evidence="3"/>
<dbReference type="InterPro" id="IPR034035">
    <property type="entry name" value="Astacin-like_dom"/>
</dbReference>
<evidence type="ECO:0000259" key="4">
    <source>
        <dbReference type="PROSITE" id="PS51864"/>
    </source>
</evidence>
<evidence type="ECO:0000256" key="2">
    <source>
        <dbReference type="PROSITE-ProRule" id="PRU01211"/>
    </source>
</evidence>
<dbReference type="SMART" id="SM00235">
    <property type="entry name" value="ZnMc"/>
    <property type="match status" value="1"/>
</dbReference>
<comment type="caution">
    <text evidence="2">Lacks conserved residue(s) required for the propagation of feature annotation.</text>
</comment>
<dbReference type="PROSITE" id="PS51864">
    <property type="entry name" value="ASTACIN"/>
    <property type="match status" value="1"/>
</dbReference>
<keyword evidence="6" id="KW-1185">Reference proteome</keyword>
<dbReference type="PANTHER" id="PTHR10127">
    <property type="entry name" value="DISCOIDIN, CUB, EGF, LAMININ , AND ZINC METALLOPROTEASE DOMAIN CONTAINING"/>
    <property type="match status" value="1"/>
</dbReference>
<dbReference type="CDD" id="cd04280">
    <property type="entry name" value="ZnMc_astacin_like"/>
    <property type="match status" value="1"/>
</dbReference>
<keyword evidence="2 3" id="KW-0482">Metalloprotease</keyword>
<protein>
    <recommendedName>
        <fullName evidence="3">Metalloendopeptidase</fullName>
        <ecNumber evidence="3">3.4.24.-</ecNumber>
    </recommendedName>
</protein>
<keyword evidence="2 3" id="KW-0479">Metal-binding</keyword>
<dbReference type="Pfam" id="PF01400">
    <property type="entry name" value="Astacin"/>
    <property type="match status" value="1"/>
</dbReference>
<dbReference type="SUPFAM" id="SSF55486">
    <property type="entry name" value="Metalloproteases ('zincins'), catalytic domain"/>
    <property type="match status" value="1"/>
</dbReference>
<dbReference type="Gene3D" id="3.40.390.10">
    <property type="entry name" value="Collagenase (Catalytic Domain)"/>
    <property type="match status" value="1"/>
</dbReference>
<reference evidence="5 6" key="2">
    <citation type="submission" date="2018-11" db="EMBL/GenBank/DDBJ databases">
        <authorList>
            <consortium name="Pathogen Informatics"/>
        </authorList>
    </citation>
    <scope>NUCLEOTIDE SEQUENCE [LARGE SCALE GENOMIC DNA]</scope>
    <source>
        <strain evidence="5 6">MHpl1</strain>
    </source>
</reference>
<dbReference type="GO" id="GO:0006508">
    <property type="term" value="P:proteolysis"/>
    <property type="evidence" value="ECO:0007669"/>
    <property type="project" value="UniProtKB-KW"/>
</dbReference>
<comment type="cofactor">
    <cofactor evidence="2 3">
        <name>Zn(2+)</name>
        <dbReference type="ChEBI" id="CHEBI:29105"/>
    </cofactor>
    <text evidence="2 3">Binds 1 zinc ion per subunit.</text>
</comment>
<dbReference type="InterPro" id="IPR006026">
    <property type="entry name" value="Peptidase_Metallo"/>
</dbReference>
<name>A0A0N4XAA1_HAEPC</name>
<proteinExistence type="predicted"/>
<evidence type="ECO:0000313" key="5">
    <source>
        <dbReference type="EMBL" id="VDO88971.1"/>
    </source>
</evidence>
<dbReference type="EMBL" id="UZAF01023207">
    <property type="protein sequence ID" value="VDO88971.1"/>
    <property type="molecule type" value="Genomic_DNA"/>
</dbReference>
<dbReference type="InterPro" id="IPR024079">
    <property type="entry name" value="MetalloPept_cat_dom_sf"/>
</dbReference>
<keyword evidence="2 3" id="KW-0645">Protease</keyword>
<organism evidence="7">
    <name type="scientific">Haemonchus placei</name>
    <name type="common">Barber's pole worm</name>
    <dbReference type="NCBI Taxonomy" id="6290"/>
    <lineage>
        <taxon>Eukaryota</taxon>
        <taxon>Metazoa</taxon>
        <taxon>Ecdysozoa</taxon>
        <taxon>Nematoda</taxon>
        <taxon>Chromadorea</taxon>
        <taxon>Rhabditida</taxon>
        <taxon>Rhabditina</taxon>
        <taxon>Rhabditomorpha</taxon>
        <taxon>Strongyloidea</taxon>
        <taxon>Trichostrongylidae</taxon>
        <taxon>Haemonchus</taxon>
    </lineage>
</organism>
<feature type="active site" evidence="2">
    <location>
        <position position="222"/>
    </location>
</feature>
<evidence type="ECO:0000313" key="6">
    <source>
        <dbReference type="Proteomes" id="UP000268014"/>
    </source>
</evidence>
<sequence length="622" mass="70428">ILQNPSESFAVITVPIQSIFERITRGNEEELQKLHKLSIRKHSNETQPPVSRRPFVAEPSGRNFKKLNHKFKKFLFDGDIIISHSLLREIVKESEQEYERSRIRRWAYRDFFYPETIWQTGVPYEFDEDLPDVAIASLLEAMEFWQSNTCVTFRPRTNETQYILFTGEPSFFRISFLRELVNCTIAGALDMCSSTVGRDLRQGQQLVYIGSGCYAFGVTTHEIGHVLGLFHHQQRYDRNEYVAFVQANVPESDWGDFETISSTFLDTYGLPYDVGSVMHYAPTEFARNAAFPSLLALNEELQGTMGNMEGPSFLDVEIINRHYQCSAICNRSNVEAPRCLNGGYTDPLNCTICKVHLSVSSNETLFRCPSGFGGNLCQDIASSAPLNCGRVLSATSRLTRLRVRMIIGPVRRQCVYHIRVLTGTTLLKIVDLILLNGKMINEFAKWAPPNRRIMIGIQNVEGKCQEGCYTRAVEVKMNGDFRPVGYSIGGSYRYCCQSQSFRRLISKGRNVPVIFFAQNGTLDVTLYFRWGSLTRFFCSGSNRDGPFPVVLTPDAEDATYLNATELMEVYKLTDSYGMDMEILKLPEGSGMGTPGGTLGDNVFDGETNDGRFQRQTVSYQLH</sequence>
<dbReference type="GO" id="GO:0004222">
    <property type="term" value="F:metalloendopeptidase activity"/>
    <property type="evidence" value="ECO:0007669"/>
    <property type="project" value="UniProtKB-UniRule"/>
</dbReference>
<dbReference type="InterPro" id="IPR001506">
    <property type="entry name" value="Peptidase_M12A"/>
</dbReference>
<feature type="binding site" evidence="2">
    <location>
        <position position="221"/>
    </location>
    <ligand>
        <name>Zn(2+)</name>
        <dbReference type="ChEBI" id="CHEBI:29105"/>
        <note>catalytic</note>
    </ligand>
</feature>
<feature type="binding site" evidence="2">
    <location>
        <position position="231"/>
    </location>
    <ligand>
        <name>Zn(2+)</name>
        <dbReference type="ChEBI" id="CHEBI:29105"/>
        <note>catalytic</note>
    </ligand>
</feature>
<dbReference type="AlphaFoldDB" id="A0A0N4XAA1"/>
<feature type="binding site" evidence="2">
    <location>
        <position position="225"/>
    </location>
    <ligand>
        <name>Zn(2+)</name>
        <dbReference type="ChEBI" id="CHEBI:29105"/>
        <note>catalytic</note>
    </ligand>
</feature>
<evidence type="ECO:0000313" key="7">
    <source>
        <dbReference type="WBParaSite" id="HPLM_0002129601-mRNA-1"/>
    </source>
</evidence>
<gene>
    <name evidence="5" type="ORF">HPLM_LOCUS21285</name>
</gene>
<dbReference type="OrthoDB" id="5826793at2759"/>
<accession>A0A0N4XAA1</accession>
<evidence type="ECO:0000256" key="3">
    <source>
        <dbReference type="RuleBase" id="RU361183"/>
    </source>
</evidence>
<reference evidence="7" key="1">
    <citation type="submission" date="2017-02" db="UniProtKB">
        <authorList>
            <consortium name="WormBaseParasite"/>
        </authorList>
    </citation>
    <scope>IDENTIFICATION</scope>
</reference>
<feature type="domain" description="Peptidase M12A" evidence="4">
    <location>
        <begin position="101"/>
        <end position="326"/>
    </location>
</feature>
<dbReference type="GO" id="GO:0008270">
    <property type="term" value="F:zinc ion binding"/>
    <property type="evidence" value="ECO:0007669"/>
    <property type="project" value="UniProtKB-UniRule"/>
</dbReference>
<keyword evidence="2 3" id="KW-0378">Hydrolase</keyword>
<dbReference type="Proteomes" id="UP000268014">
    <property type="component" value="Unassembled WGS sequence"/>
</dbReference>